<dbReference type="Proteomes" id="UP000605392">
    <property type="component" value="Unassembled WGS sequence"/>
</dbReference>
<comment type="caution">
    <text evidence="1">The sequence shown here is derived from an EMBL/GenBank/DDBJ whole genome shotgun (WGS) entry which is preliminary data.</text>
</comment>
<proteinExistence type="predicted"/>
<evidence type="ECO:0000313" key="1">
    <source>
        <dbReference type="EMBL" id="GGF79693.1"/>
    </source>
</evidence>
<keyword evidence="2" id="KW-1185">Reference proteome</keyword>
<accession>A0ACB5PWU4</accession>
<protein>
    <submittedName>
        <fullName evidence="1">Uncharacterized protein</fullName>
    </submittedName>
</protein>
<gene>
    <name evidence="1" type="ORF">GCM10011375_38440</name>
</gene>
<organism evidence="1 2">
    <name type="scientific">Hymenobacter qilianensis</name>
    <dbReference type="NCBI Taxonomy" id="1385715"/>
    <lineage>
        <taxon>Bacteria</taxon>
        <taxon>Pseudomonadati</taxon>
        <taxon>Bacteroidota</taxon>
        <taxon>Cytophagia</taxon>
        <taxon>Cytophagales</taxon>
        <taxon>Hymenobacteraceae</taxon>
        <taxon>Hymenobacter</taxon>
    </lineage>
</organism>
<name>A0ACB5PWU4_9BACT</name>
<evidence type="ECO:0000313" key="2">
    <source>
        <dbReference type="Proteomes" id="UP000605392"/>
    </source>
</evidence>
<reference evidence="1 2" key="1">
    <citation type="journal article" date="2019" name="Int. J. Syst. Evol. Microbiol.">
        <title>The Global Catalogue of Microorganisms (GCM) 10K type strain sequencing project: providing services to taxonomists for standard genome sequencing and annotation.</title>
        <authorList>
            <consortium name="The Broad Institute Genomics Platform"/>
            <consortium name="The Broad Institute Genome Sequencing Center for Infectious Disease"/>
            <person name="Wu L."/>
            <person name="Ma J."/>
        </authorList>
    </citation>
    <scope>NUCLEOTIDE SEQUENCE [LARGE SCALE GENOMIC DNA]</scope>
    <source>
        <strain evidence="1 2">CGMCC 1.12720</strain>
    </source>
</reference>
<dbReference type="EMBL" id="BMFN01000005">
    <property type="protein sequence ID" value="GGF79693.1"/>
    <property type="molecule type" value="Genomic_DNA"/>
</dbReference>
<sequence>MQQSTRLLALGLLISSSLGLPACGDKGGNPQPTLPPPTQPAPQGQKATLIGQIQPAGAITLITATNAGGGSITATPTSDGSYSFPDLPLGPYTLSFTPATGYVAPPNQAITLVAGGTSVMALTVPPLPKPPAQKALVTGEIKPANAITLVTATNAAGARVTATPTSAGTYRFPELEVGTYTLAFTPAVGYVAPANQAVSHTAAGTTVPLLTVGAAASSLSYLVDGVTVTPAYRFGMPLSIWYATEGGGTGHSLIFLFKTWPTKVGTYSALEDEEFIGVRYTDPNFNYYNTESWKHAGASGTLTITAISTVTRRMSGTFSFVVIGTVTNPRFPDKRTITNGTFTNVAF</sequence>